<feature type="region of interest" description="Disordered" evidence="1">
    <location>
        <begin position="157"/>
        <end position="201"/>
    </location>
</feature>
<dbReference type="InterPro" id="IPR008969">
    <property type="entry name" value="CarboxyPept-like_regulatory"/>
</dbReference>
<accession>A0AAU7DEV8</accession>
<evidence type="ECO:0000313" key="2">
    <source>
        <dbReference type="EMBL" id="XBH15911.1"/>
    </source>
</evidence>
<evidence type="ECO:0000256" key="1">
    <source>
        <dbReference type="SAM" id="MobiDB-lite"/>
    </source>
</evidence>
<feature type="compositionally biased region" description="Polar residues" evidence="1">
    <location>
        <begin position="188"/>
        <end position="201"/>
    </location>
</feature>
<dbReference type="Gene3D" id="2.60.40.1120">
    <property type="entry name" value="Carboxypeptidase-like, regulatory domain"/>
    <property type="match status" value="1"/>
</dbReference>
<keyword evidence="2" id="KW-0378">Hydrolase</keyword>
<organism evidence="2">
    <name type="scientific">Telmatobacter sp. DSM 110680</name>
    <dbReference type="NCBI Taxonomy" id="3036704"/>
    <lineage>
        <taxon>Bacteria</taxon>
        <taxon>Pseudomonadati</taxon>
        <taxon>Acidobacteriota</taxon>
        <taxon>Terriglobia</taxon>
        <taxon>Terriglobales</taxon>
        <taxon>Acidobacteriaceae</taxon>
        <taxon>Telmatobacter</taxon>
    </lineage>
</organism>
<dbReference type="GO" id="GO:0004180">
    <property type="term" value="F:carboxypeptidase activity"/>
    <property type="evidence" value="ECO:0007669"/>
    <property type="project" value="UniProtKB-KW"/>
</dbReference>
<dbReference type="EMBL" id="CP121196">
    <property type="protein sequence ID" value="XBH15911.1"/>
    <property type="molecule type" value="Genomic_DNA"/>
</dbReference>
<dbReference type="AlphaFoldDB" id="A0AAU7DEV8"/>
<dbReference type="RefSeq" id="WP_348261144.1">
    <property type="nucleotide sequence ID" value="NZ_CP121196.1"/>
</dbReference>
<dbReference type="SUPFAM" id="SSF49464">
    <property type="entry name" value="Carboxypeptidase regulatory domain-like"/>
    <property type="match status" value="1"/>
</dbReference>
<sequence>MRRFALGLRKAVQFSLPAYVSRYNAAMLSPASFRFLAITLIAVSGISLSGQDAAHRGRKYKPPPPTSHIEVTVVRDTDSKPIENASVIFQLIGEKGNMELKTNEDGKSIIDVLPTGSKMRLQIIAKGYQTYGQEYAIDKADLTFGVRLKRPGEQYSIYKNHGDDAQNSDKSGESPKTSPSPPTEKPNDSASKSTTPQTKPQ</sequence>
<gene>
    <name evidence="2" type="ORF">P8935_15195</name>
</gene>
<keyword evidence="2" id="KW-0645">Protease</keyword>
<proteinExistence type="predicted"/>
<name>A0AAU7DEV8_9BACT</name>
<keyword evidence="2" id="KW-0121">Carboxypeptidase</keyword>
<protein>
    <submittedName>
        <fullName evidence="2">Carboxypeptidase-like regulatory domain-containing protein</fullName>
    </submittedName>
</protein>
<reference evidence="2" key="1">
    <citation type="submission" date="2023-03" db="EMBL/GenBank/DDBJ databases">
        <title>Edaphobacter sp.</title>
        <authorList>
            <person name="Huber K.J."/>
            <person name="Papendorf J."/>
            <person name="Pilke C."/>
            <person name="Bunk B."/>
            <person name="Sproeer C."/>
            <person name="Pester M."/>
        </authorList>
    </citation>
    <scope>NUCLEOTIDE SEQUENCE</scope>
    <source>
        <strain evidence="2">DSM 110680</strain>
    </source>
</reference>